<organism evidence="1 2">
    <name type="scientific">Rhodofomes roseus</name>
    <dbReference type="NCBI Taxonomy" id="34475"/>
    <lineage>
        <taxon>Eukaryota</taxon>
        <taxon>Fungi</taxon>
        <taxon>Dikarya</taxon>
        <taxon>Basidiomycota</taxon>
        <taxon>Agaricomycotina</taxon>
        <taxon>Agaricomycetes</taxon>
        <taxon>Polyporales</taxon>
        <taxon>Rhodofomes</taxon>
    </lineage>
</organism>
<dbReference type="EMBL" id="JADCUA010000021">
    <property type="protein sequence ID" value="KAH9832476.1"/>
    <property type="molecule type" value="Genomic_DNA"/>
</dbReference>
<gene>
    <name evidence="1" type="ORF">C8Q71DRAFT_253825</name>
</gene>
<keyword evidence="2" id="KW-1185">Reference proteome</keyword>
<accession>A0ABQ8K5Y9</accession>
<proteinExistence type="predicted"/>
<evidence type="ECO:0000313" key="2">
    <source>
        <dbReference type="Proteomes" id="UP000814176"/>
    </source>
</evidence>
<sequence length="384" mass="44096">MPPRLPQELAEMIIDELGLTYQRPTLAACSLTCRAWLHRSRVHIHSAVRLDPSSHLDHLSLLYSGSLAEYVRSLSIDASVEGEPRPHPWLNTVRPLLLRLRRIRRLALEAIVWEHLEEETRRIFLTNYEDVRDIWLATCDFYDPAAFVRFLQSFDRADTIRMEGMGCDPVDCEQALEKNGEVLHLEWLDVGELCNAPSVVARWAWYGRKELTIENIHFTWGSEDPIHLSRMLQLAGPSVKSLSITMNDRVQRVQTTPGELRGAIDLSHNTNIRTLRILLRLETSNYIEVSWIGDVLAQLSSQALAHISIFIELPSYELLDKLRWDLIDSALADTRFRALKKVECCILRRYMLHQGLDPGAIDRVRHALPKLLALGILEVSQDYT</sequence>
<dbReference type="Proteomes" id="UP000814176">
    <property type="component" value="Unassembled WGS sequence"/>
</dbReference>
<dbReference type="GeneID" id="71998055"/>
<name>A0ABQ8K5Y9_9APHY</name>
<evidence type="ECO:0000313" key="1">
    <source>
        <dbReference type="EMBL" id="KAH9832476.1"/>
    </source>
</evidence>
<protein>
    <recommendedName>
        <fullName evidence="3">F-box domain-containing protein</fullName>
    </recommendedName>
</protein>
<comment type="caution">
    <text evidence="1">The sequence shown here is derived from an EMBL/GenBank/DDBJ whole genome shotgun (WGS) entry which is preliminary data.</text>
</comment>
<reference evidence="1 2" key="1">
    <citation type="journal article" date="2021" name="Environ. Microbiol.">
        <title>Gene family expansions and transcriptome signatures uncover fungal adaptations to wood decay.</title>
        <authorList>
            <person name="Hage H."/>
            <person name="Miyauchi S."/>
            <person name="Viragh M."/>
            <person name="Drula E."/>
            <person name="Min B."/>
            <person name="Chaduli D."/>
            <person name="Navarro D."/>
            <person name="Favel A."/>
            <person name="Norest M."/>
            <person name="Lesage-Meessen L."/>
            <person name="Balint B."/>
            <person name="Merenyi Z."/>
            <person name="de Eugenio L."/>
            <person name="Morin E."/>
            <person name="Martinez A.T."/>
            <person name="Baldrian P."/>
            <person name="Stursova M."/>
            <person name="Martinez M.J."/>
            <person name="Novotny C."/>
            <person name="Magnuson J.K."/>
            <person name="Spatafora J.W."/>
            <person name="Maurice S."/>
            <person name="Pangilinan J."/>
            <person name="Andreopoulos W."/>
            <person name="LaButti K."/>
            <person name="Hundley H."/>
            <person name="Na H."/>
            <person name="Kuo A."/>
            <person name="Barry K."/>
            <person name="Lipzen A."/>
            <person name="Henrissat B."/>
            <person name="Riley R."/>
            <person name="Ahrendt S."/>
            <person name="Nagy L.G."/>
            <person name="Grigoriev I.V."/>
            <person name="Martin F."/>
            <person name="Rosso M.N."/>
        </authorList>
    </citation>
    <scope>NUCLEOTIDE SEQUENCE [LARGE SCALE GENOMIC DNA]</scope>
    <source>
        <strain evidence="1 2">CIRM-BRFM 1785</strain>
    </source>
</reference>
<dbReference type="RefSeq" id="XP_047775394.1">
    <property type="nucleotide sequence ID" value="XM_047917323.1"/>
</dbReference>
<evidence type="ECO:0008006" key="3">
    <source>
        <dbReference type="Google" id="ProtNLM"/>
    </source>
</evidence>